<keyword evidence="1" id="KW-0472">Membrane</keyword>
<dbReference type="OrthoDB" id="6401489at2"/>
<evidence type="ECO:0000313" key="3">
    <source>
        <dbReference type="Proteomes" id="UP000238288"/>
    </source>
</evidence>
<dbReference type="EMBL" id="LT965929">
    <property type="protein sequence ID" value="SOU42789.1"/>
    <property type="molecule type" value="Genomic_DNA"/>
</dbReference>
<dbReference type="GeneID" id="93665498"/>
<evidence type="ECO:0000256" key="1">
    <source>
        <dbReference type="SAM" id="Phobius"/>
    </source>
</evidence>
<reference evidence="2 3" key="1">
    <citation type="submission" date="2017-11" db="EMBL/GenBank/DDBJ databases">
        <authorList>
            <person name="Han C.G."/>
        </authorList>
    </citation>
    <scope>NUCLEOTIDE SEQUENCE [LARGE SCALE GENOMIC DNA]</scope>
    <source>
        <strain evidence="3">ATCC 43555</strain>
    </source>
</reference>
<proteinExistence type="predicted"/>
<organism evidence="2 3">
    <name type="scientific">Pseudoalteromonas carrageenovora IAM 12662</name>
    <dbReference type="NCBI Taxonomy" id="1314868"/>
    <lineage>
        <taxon>Bacteria</taxon>
        <taxon>Pseudomonadati</taxon>
        <taxon>Pseudomonadota</taxon>
        <taxon>Gammaproteobacteria</taxon>
        <taxon>Alteromonadales</taxon>
        <taxon>Pseudoalteromonadaceae</taxon>
        <taxon>Pseudoalteromonas</taxon>
    </lineage>
</organism>
<dbReference type="AlphaFoldDB" id="A0A2K4XEP1"/>
<evidence type="ECO:0000313" key="2">
    <source>
        <dbReference type="EMBL" id="SOU42789.1"/>
    </source>
</evidence>
<accession>A0A2K4XEP1</accession>
<name>A0A2K4XEP1_PSEVC</name>
<dbReference type="Proteomes" id="UP000238288">
    <property type="component" value="Chromosome PCAR9b"/>
</dbReference>
<keyword evidence="1" id="KW-0812">Transmembrane</keyword>
<gene>
    <name evidence="2" type="ORF">PCAR9_B0314</name>
</gene>
<keyword evidence="1" id="KW-1133">Transmembrane helix</keyword>
<protein>
    <submittedName>
        <fullName evidence="2">Uncharacterized protein</fullName>
    </submittedName>
</protein>
<dbReference type="RefSeq" id="WP_104643910.1">
    <property type="nucleotide sequence ID" value="NZ_AQGW01000025.1"/>
</dbReference>
<feature type="transmembrane region" description="Helical" evidence="1">
    <location>
        <begin position="43"/>
        <end position="76"/>
    </location>
</feature>
<sequence length="98" mass="11338">MFYFKLYDDKRLKDLKHSKKIEIVNNAVKLYRKDKPLNITSRLLAMLIWGGIPAVVLFLVFSFGLAIGWFALSIFILEIKLANDESADVETYLNQVLE</sequence>